<dbReference type="SUPFAM" id="SSF58113">
    <property type="entry name" value="Apolipoprotein A-I"/>
    <property type="match status" value="1"/>
</dbReference>
<evidence type="ECO:0000313" key="4">
    <source>
        <dbReference type="EMBL" id="OYS69403.1"/>
    </source>
</evidence>
<feature type="compositionally biased region" description="Basic and acidic residues" evidence="2">
    <location>
        <begin position="57"/>
        <end position="80"/>
    </location>
</feature>
<comment type="caution">
    <text evidence="4">The sequence shown here is derived from an EMBL/GenBank/DDBJ whole genome shotgun (WGS) entry which is preliminary data.</text>
</comment>
<accession>A0A256SSQ7</accession>
<feature type="coiled-coil region" evidence="1">
    <location>
        <begin position="213"/>
        <end position="348"/>
    </location>
</feature>
<evidence type="ECO:0000256" key="1">
    <source>
        <dbReference type="SAM" id="Coils"/>
    </source>
</evidence>
<feature type="region of interest" description="Disordered" evidence="2">
    <location>
        <begin position="148"/>
        <end position="167"/>
    </location>
</feature>
<proteinExistence type="predicted"/>
<sequence length="1968" mass="215886">MDLEELELRFRANYGDVLQKMDELTSLIGQKTNDMQVKIQSNLDRIQQNMNDNASKTNEKAKEEVRQREEAENSKQKSIERTASVQDDATNRIIEGNKAQAESSKEAVNQSEKSLDSLTARLQEAANMQQRIAQQTKIARETVGDIPVKQAQQEVRPKEKPRPRIENSSFDDYQEKRIQSYMPKRPVDLGIDDEIQAEVSRAKKEIDGLVSHINEKMQQAQSMQRRIATLMASRDNLDMNKQGSQVRAMRLNDQIANAQVKMERYQNQAKALAQEMSQELNTIPNSLKRIEREMDQTEAKIERIRRTIAETKAQDAVLGRSSGNNKELKEAEAEYKRLVNRSNELAKAYSYVSSRGDELRNASSRVNTTLAQEGNTASNTSSRLNRLRNTISNVTSSFRRMGDSGSSSMRRAGTSASLLSERLKGVKMAMSMLASQLIVFTLLYQGIMMLAQGMGSALMTNRQFASSFNAIKVNLLTAFYPIYSYVLPAINALMNALRKATGWIAQFTSALTGMSLSGARSGAQGLYNQVRAMNDTSKAASKASDAVKKQQQEQAKAVQRANQQIAEANRQGAAAVAAENEKIKAANEQAKKAFEDTKKANEDLQASLMGFDELNVLDNNKSNSDNGSFEAQPLEKFTPQQKQDTPIFDDPGIDDGGAGDEGDPGIDWNVPLEASQNAIDAANKVKKVLGELFDPMKKAWDEKGQAVVDAAKYSWSEIKRLLGDVGHSFMHVWDNGTGQRTVENILQLLADMLNIIGDIARAFAEAWEEGGRGTKFIQAIFNALNNVLELIHHIATSFREAWNDGTGERIAAHLIELFTGLANIIGNLASQFDKAWQHGNVGTSIFKTLLGMVDDMLAALSDMANYTANWAKKLDFTPLLQSIDTLLKSIRPVTKDVWDGLEWAYKNVLLPLAKFTITKLIPDFFNLLAAALKLVHSVIQAAKPAFQWIWDDFFEPIAKWTGGSVVNVLKALASALNVISDWVDRHHKAVENMAKVLVTMFAFKVSTKTVSDATGFLGKIIDKATVISANKHLLSEFFGKITGLSDLKKAVTDLKTIKDVTKTLAVQNWNNFVKDAKDLAKLTWTSFLKAGETIKTLAKLSWSGFLSFVSGTKKLAVMSWTGLVTGVKALKNWSIWGKAAAVAQGALNLVMEANPIILVITAIAALVAGFVVLYKHNKKFRDFCNDVWKSITKWFGESLDWIKKNWIKVVEFMINPIGAVATWFLKDTKTGQSILKWAKKLPDKAAGWAKSVGKDIGKHISKGKEDIEKAGKNIGKWTTGFISDTQKTLKKWASGIGTNFNKDVEKSKKLAVAGSNKLKSWTTGFVDDAKKNIKNWAQKIGSNINNDVEKGKKFAKNAGTKLKEWTTDFRESASQKIRSWAERLGDHINNGAESSRSGAINAGNKLSEWTRSFFNGANSSIHNWAGNLGGHVSNGISGAYNSAKNAGERLGSWVSSFRDGTSRTLSSWAGGLGGTISNGITSGLQSIRNAANRVADAIVTPVKNATNKIRDGINWVLNKLGGGSVGWGYFNWNAYKTGTQNHPGGLALVNDQDGDIYRESYELPNGEQGLFPAKRNFLTYLPAGTKVKTATNTANELANMVPKYAGGIGSFNFDFSGIGRALSGLNFGGLFSGIGGFFDAAMDELENVTDDIAHPEKLVNYIVDKFVTYDWGAGEVPLKLAKGAVNEEKKGMMNWARKVIDQFGGATHQTEPGAEGWRSAVKKALRKNGLPASADYVNAWVRQIQTESGGNERAIGGNDGLADGNATGLLQTKPGTFRQFAFPGHGNIMKGYDNMLAAINYAKQTYGARGMLAVIGHGHGYEDGGLISKHGFYEIGEGDKPEMVIPLMNRELGMQRINEAIAFMNRNFGGGLQLPTALSNNAITPNSMYAESSSNNDVTMQNGGFKEMSTNLVNAIVQALQMQNATNSSNQPVDLHLTVKIGDESFGEHAIKGINAVNQKNGRNMLNI</sequence>
<feature type="region of interest" description="Disordered" evidence="2">
    <location>
        <begin position="49"/>
        <end position="92"/>
    </location>
</feature>
<feature type="transmembrane region" description="Helical" evidence="3">
    <location>
        <begin position="478"/>
        <end position="497"/>
    </location>
</feature>
<feature type="transmembrane region" description="Helical" evidence="3">
    <location>
        <begin position="1156"/>
        <end position="1174"/>
    </location>
</feature>
<keyword evidence="3" id="KW-0472">Membrane</keyword>
<keyword evidence="3" id="KW-0812">Transmembrane</keyword>
<evidence type="ECO:0000256" key="2">
    <source>
        <dbReference type="SAM" id="MobiDB-lite"/>
    </source>
</evidence>
<dbReference type="RefSeq" id="WP_094537002.1">
    <property type="nucleotide sequence ID" value="NZ_NGPL01000027.1"/>
</dbReference>
<keyword evidence="1" id="KW-0175">Coiled coil</keyword>
<dbReference type="SUPFAM" id="SSF53955">
    <property type="entry name" value="Lysozyme-like"/>
    <property type="match status" value="1"/>
</dbReference>
<feature type="transmembrane region" description="Helical" evidence="3">
    <location>
        <begin position="437"/>
        <end position="458"/>
    </location>
</feature>
<evidence type="ECO:0000313" key="5">
    <source>
        <dbReference type="Proteomes" id="UP000215747"/>
    </source>
</evidence>
<feature type="region of interest" description="Disordered" evidence="2">
    <location>
        <begin position="636"/>
        <end position="666"/>
    </location>
</feature>
<feature type="compositionally biased region" description="Basic and acidic residues" evidence="2">
    <location>
        <begin position="155"/>
        <end position="165"/>
    </location>
</feature>
<keyword evidence="3" id="KW-1133">Transmembrane helix</keyword>
<dbReference type="SUPFAM" id="SSF48371">
    <property type="entry name" value="ARM repeat"/>
    <property type="match status" value="1"/>
</dbReference>
<evidence type="ECO:0000256" key="3">
    <source>
        <dbReference type="SAM" id="Phobius"/>
    </source>
</evidence>
<reference evidence="4 5" key="2">
    <citation type="submission" date="2017-09" db="EMBL/GenBank/DDBJ databases">
        <title>Tripartite evolution among Lactobacillus johnsonii, Lactobacillus taiwanensis, Lactobacillus reuteri and their rodent host.</title>
        <authorList>
            <person name="Wang T."/>
            <person name="Knowles S."/>
            <person name="Cheng C."/>
        </authorList>
    </citation>
    <scope>NUCLEOTIDE SEQUENCE [LARGE SCALE GENOMIC DNA]</scope>
    <source>
        <strain evidence="4 5">114h</strain>
    </source>
</reference>
<dbReference type="CDD" id="cd13402">
    <property type="entry name" value="LT_TF-like"/>
    <property type="match status" value="1"/>
</dbReference>
<dbReference type="InterPro" id="IPR016024">
    <property type="entry name" value="ARM-type_fold"/>
</dbReference>
<organism evidence="4 5">
    <name type="scientific">Limosilactobacillus reuteri</name>
    <name type="common">Lactobacillus reuteri</name>
    <dbReference type="NCBI Taxonomy" id="1598"/>
    <lineage>
        <taxon>Bacteria</taxon>
        <taxon>Bacillati</taxon>
        <taxon>Bacillota</taxon>
        <taxon>Bacilli</taxon>
        <taxon>Lactobacillales</taxon>
        <taxon>Lactobacillaceae</taxon>
        <taxon>Limosilactobacillus</taxon>
    </lineage>
</organism>
<protein>
    <submittedName>
        <fullName evidence="4">Lytic transglycosylase</fullName>
    </submittedName>
</protein>
<name>A0A256SSQ7_LIMRT</name>
<feature type="compositionally biased region" description="Acidic residues" evidence="2">
    <location>
        <begin position="651"/>
        <end position="664"/>
    </location>
</feature>
<gene>
    <name evidence="4" type="ORF">CBF96_04890</name>
</gene>
<dbReference type="InterPro" id="IPR023346">
    <property type="entry name" value="Lysozyme-like_dom_sf"/>
</dbReference>
<dbReference type="Proteomes" id="UP000215747">
    <property type="component" value="Unassembled WGS sequence"/>
</dbReference>
<dbReference type="EMBL" id="NGPL01000027">
    <property type="protein sequence ID" value="OYS69403.1"/>
    <property type="molecule type" value="Genomic_DNA"/>
</dbReference>
<reference evidence="5" key="1">
    <citation type="submission" date="2017-05" db="EMBL/GenBank/DDBJ databases">
        <authorList>
            <person name="Lin X.B."/>
            <person name="Stothard P."/>
            <person name="Tasseva G."/>
            <person name="Walter J."/>
        </authorList>
    </citation>
    <scope>NUCLEOTIDE SEQUENCE [LARGE SCALE GENOMIC DNA]</scope>
    <source>
        <strain evidence="5">114h</strain>
    </source>
</reference>
<feature type="coiled-coil region" evidence="1">
    <location>
        <begin position="548"/>
        <end position="607"/>
    </location>
</feature>